<dbReference type="InterPro" id="IPR018527">
    <property type="entry name" value="Rubredoxin_Fe_BS"/>
</dbReference>
<dbReference type="Gene3D" id="3.50.50.60">
    <property type="entry name" value="FAD/NAD(P)-binding domain"/>
    <property type="match status" value="2"/>
</dbReference>
<dbReference type="Gene3D" id="2.20.28.10">
    <property type="match status" value="2"/>
</dbReference>
<evidence type="ECO:0000256" key="13">
    <source>
        <dbReference type="ARBA" id="ARBA00022982"/>
    </source>
</evidence>
<comment type="similarity">
    <text evidence="7">Belongs to the FAD-dependent oxidoreductase family.</text>
</comment>
<dbReference type="SUPFAM" id="SSF51905">
    <property type="entry name" value="FAD/NAD(P)-binding domain"/>
    <property type="match status" value="1"/>
</dbReference>
<evidence type="ECO:0000256" key="4">
    <source>
        <dbReference type="ARBA" id="ARBA00004496"/>
    </source>
</evidence>
<dbReference type="InterPro" id="IPR024934">
    <property type="entry name" value="Rubredoxin-like_dom"/>
</dbReference>
<dbReference type="CDD" id="cd00730">
    <property type="entry name" value="rubredoxin"/>
    <property type="match status" value="2"/>
</dbReference>
<comment type="pathway">
    <text evidence="5">Hydrocarbon metabolism; alkane degradation.</text>
</comment>
<reference evidence="18" key="1">
    <citation type="submission" date="2020-03" db="EMBL/GenBank/DDBJ databases">
        <authorList>
            <person name="Guo F."/>
        </authorList>
    </citation>
    <scope>NUCLEOTIDE SEQUENCE</scope>
    <source>
        <strain evidence="18">JCM 30134</strain>
    </source>
</reference>
<evidence type="ECO:0000256" key="9">
    <source>
        <dbReference type="ARBA" id="ARBA00022490"/>
    </source>
</evidence>
<evidence type="ECO:0000256" key="16">
    <source>
        <dbReference type="ARBA" id="ARBA00023027"/>
    </source>
</evidence>
<keyword evidence="16" id="KW-0520">NAD</keyword>
<comment type="function">
    <text evidence="3">Involved in the hydrocarbon hydroxylating system, which transfers electrons from NADH to rubredoxin reductase and then through rubredoxin to alkane 1 monooxygenase.</text>
</comment>
<dbReference type="PRINTS" id="PR00411">
    <property type="entry name" value="PNDRDTASEI"/>
</dbReference>
<dbReference type="GO" id="GO:0016491">
    <property type="term" value="F:oxidoreductase activity"/>
    <property type="evidence" value="ECO:0007669"/>
    <property type="project" value="UniProtKB-KW"/>
</dbReference>
<evidence type="ECO:0000256" key="3">
    <source>
        <dbReference type="ARBA" id="ARBA00002792"/>
    </source>
</evidence>
<comment type="subcellular location">
    <subcellularLocation>
        <location evidence="4">Cytoplasm</location>
    </subcellularLocation>
</comment>
<dbReference type="Proteomes" id="UP000787472">
    <property type="component" value="Unassembled WGS sequence"/>
</dbReference>
<evidence type="ECO:0000256" key="8">
    <source>
        <dbReference type="ARBA" id="ARBA00022448"/>
    </source>
</evidence>
<comment type="similarity">
    <text evidence="6">Belongs to the rubredoxin family.</text>
</comment>
<dbReference type="PANTHER" id="PTHR43429">
    <property type="entry name" value="PYRIDINE NUCLEOTIDE-DISULFIDE OXIDOREDUCTASE DOMAIN-CONTAINING"/>
    <property type="match status" value="1"/>
</dbReference>
<dbReference type="Gene3D" id="3.30.390.120">
    <property type="match status" value="1"/>
</dbReference>
<keyword evidence="11" id="KW-0479">Metal-binding</keyword>
<keyword evidence="12" id="KW-0274">FAD</keyword>
<keyword evidence="8" id="KW-0813">Transport</keyword>
<feature type="domain" description="Rubredoxin-like" evidence="17">
    <location>
        <begin position="4"/>
        <end position="55"/>
    </location>
</feature>
<evidence type="ECO:0000256" key="15">
    <source>
        <dbReference type="ARBA" id="ARBA00023004"/>
    </source>
</evidence>
<gene>
    <name evidence="18" type="ORF">G8770_10885</name>
</gene>
<dbReference type="EMBL" id="JAAONZ010000007">
    <property type="protein sequence ID" value="NHO66049.1"/>
    <property type="molecule type" value="Genomic_DNA"/>
</dbReference>
<evidence type="ECO:0000313" key="19">
    <source>
        <dbReference type="Proteomes" id="UP000787472"/>
    </source>
</evidence>
<dbReference type="PROSITE" id="PS00202">
    <property type="entry name" value="RUBREDOXIN"/>
    <property type="match status" value="2"/>
</dbReference>
<proteinExistence type="inferred from homology"/>
<evidence type="ECO:0000256" key="7">
    <source>
        <dbReference type="ARBA" id="ARBA00006442"/>
    </source>
</evidence>
<evidence type="ECO:0000256" key="6">
    <source>
        <dbReference type="ARBA" id="ARBA00005337"/>
    </source>
</evidence>
<dbReference type="GO" id="GO:0005737">
    <property type="term" value="C:cytoplasm"/>
    <property type="evidence" value="ECO:0007669"/>
    <property type="project" value="UniProtKB-SubCell"/>
</dbReference>
<keyword evidence="9" id="KW-0963">Cytoplasm</keyword>
<dbReference type="RefSeq" id="WP_167186170.1">
    <property type="nucleotide sequence ID" value="NZ_JAAONZ010000007.1"/>
</dbReference>
<evidence type="ECO:0000256" key="2">
    <source>
        <dbReference type="ARBA" id="ARBA00001974"/>
    </source>
</evidence>
<dbReference type="GO" id="GO:0005506">
    <property type="term" value="F:iron ion binding"/>
    <property type="evidence" value="ECO:0007669"/>
    <property type="project" value="InterPro"/>
</dbReference>
<comment type="cofactor">
    <cofactor evidence="2">
        <name>FAD</name>
        <dbReference type="ChEBI" id="CHEBI:57692"/>
    </cofactor>
</comment>
<keyword evidence="15" id="KW-0408">Iron</keyword>
<keyword evidence="10" id="KW-0285">Flavoprotein</keyword>
<evidence type="ECO:0000259" key="17">
    <source>
        <dbReference type="PROSITE" id="PS50903"/>
    </source>
</evidence>
<keyword evidence="19" id="KW-1185">Reference proteome</keyword>
<evidence type="ECO:0000256" key="12">
    <source>
        <dbReference type="ARBA" id="ARBA00022827"/>
    </source>
</evidence>
<dbReference type="AlphaFoldDB" id="A0A9E5JVK9"/>
<dbReference type="Pfam" id="PF18113">
    <property type="entry name" value="Rbx_binding"/>
    <property type="match status" value="1"/>
</dbReference>
<evidence type="ECO:0000256" key="10">
    <source>
        <dbReference type="ARBA" id="ARBA00022630"/>
    </source>
</evidence>
<evidence type="ECO:0000256" key="11">
    <source>
        <dbReference type="ARBA" id="ARBA00022723"/>
    </source>
</evidence>
<dbReference type="FunFam" id="2.20.28.10:FF:000001">
    <property type="entry name" value="Rubredoxin"/>
    <property type="match status" value="2"/>
</dbReference>
<name>A0A9E5JVK9_9GAMM</name>
<evidence type="ECO:0000256" key="1">
    <source>
        <dbReference type="ARBA" id="ARBA00001965"/>
    </source>
</evidence>
<dbReference type="InterPro" id="IPR041364">
    <property type="entry name" value="Rbx-bd"/>
</dbReference>
<dbReference type="Pfam" id="PF07992">
    <property type="entry name" value="Pyr_redox_2"/>
    <property type="match status" value="1"/>
</dbReference>
<keyword evidence="13" id="KW-0249">Electron transport</keyword>
<dbReference type="InterPro" id="IPR023753">
    <property type="entry name" value="FAD/NAD-binding_dom"/>
</dbReference>
<dbReference type="SUPFAM" id="SSF57802">
    <property type="entry name" value="Rubredoxin-like"/>
    <property type="match status" value="2"/>
</dbReference>
<comment type="caution">
    <text evidence="18">The sequence shown here is derived from an EMBL/GenBank/DDBJ whole genome shotgun (WGS) entry which is preliminary data.</text>
</comment>
<evidence type="ECO:0000313" key="18">
    <source>
        <dbReference type="EMBL" id="NHO66049.1"/>
    </source>
</evidence>
<keyword evidence="14" id="KW-0560">Oxidoreductase</keyword>
<dbReference type="PROSITE" id="PS50903">
    <property type="entry name" value="RUBREDOXIN_LIKE"/>
    <property type="match status" value="2"/>
</dbReference>
<dbReference type="PRINTS" id="PR00163">
    <property type="entry name" value="RUBREDOXIN"/>
</dbReference>
<sequence length="550" mass="59520">MSTHTIWECLICGWVYDEAKGWPEDGIAAGTRWEDVPEDWLCPECGVSKADFEMAERPAEETLLASPRAADQDVMSAAIPAEATSYKLWECVVCGWVYDEAKGWPEDGIAPGTRWEDVPEDWLCPDCGVGKGDFEMIALDTSSPVTGTTTPPTDNSPIINDIPAIDYNRKPVVIVGTGLAGYNLAREFRRLDQLTPLILISRDDGRFYSKPLISTGFHKGKSADQMATASAEDMAQQLSAEVHIFTDVTRIDREHRVLHTTTGSIAYDKLVLATGAGCIEAPLTGNAVNEVYSINDLLDYTRFRTATVGKKRVLIIGAGLIGSEYANDLVQAGFQVHVVDPLNAVLGTLLPPTASAAVQQSLSDNGVRFHLATVVQCIDRTAEGLTATLGNGETLQVDMVLSAIGVRPNLTLAETCGLATHRGIVTDRHLQTSDPHIYALGDCAEVDGHVLFYIAPLMECARKLAQTLNGNASEVYYGRMPVTVKTTLHPVVVAPPARGTQGEWQLDRESASGVRAIFLNDKEQVCGFALTGDCVGDKDQLTQQLLPIMS</sequence>
<dbReference type="PRINTS" id="PR00368">
    <property type="entry name" value="FADPNR"/>
</dbReference>
<accession>A0A9E5JVK9</accession>
<comment type="cofactor">
    <cofactor evidence="1">
        <name>Fe(3+)</name>
        <dbReference type="ChEBI" id="CHEBI:29034"/>
    </cofactor>
</comment>
<dbReference type="PANTHER" id="PTHR43429:SF3">
    <property type="entry name" value="NITRITE REDUCTASE [NAD(P)H]"/>
    <property type="match status" value="1"/>
</dbReference>
<dbReference type="InterPro" id="IPR050260">
    <property type="entry name" value="FAD-bd_OxRdtase"/>
</dbReference>
<evidence type="ECO:0000256" key="14">
    <source>
        <dbReference type="ARBA" id="ARBA00023002"/>
    </source>
</evidence>
<feature type="domain" description="Rubredoxin-like" evidence="17">
    <location>
        <begin position="86"/>
        <end position="137"/>
    </location>
</feature>
<dbReference type="Pfam" id="PF00301">
    <property type="entry name" value="Rubredoxin"/>
    <property type="match status" value="2"/>
</dbReference>
<dbReference type="InterPro" id="IPR036188">
    <property type="entry name" value="FAD/NAD-bd_sf"/>
</dbReference>
<organism evidence="18 19">
    <name type="scientific">Pseudomaricurvus hydrocarbonicus</name>
    <dbReference type="NCBI Taxonomy" id="1470433"/>
    <lineage>
        <taxon>Bacteria</taxon>
        <taxon>Pseudomonadati</taxon>
        <taxon>Pseudomonadota</taxon>
        <taxon>Gammaproteobacteria</taxon>
        <taxon>Cellvibrionales</taxon>
        <taxon>Cellvibrionaceae</taxon>
        <taxon>Pseudomaricurvus</taxon>
    </lineage>
</organism>
<evidence type="ECO:0000256" key="5">
    <source>
        <dbReference type="ARBA" id="ARBA00004933"/>
    </source>
</evidence>
<protein>
    <submittedName>
        <fullName evidence="18">FAD-dependent oxidoreductase</fullName>
    </submittedName>
</protein>
<dbReference type="InterPro" id="IPR024935">
    <property type="entry name" value="Rubredoxin_dom"/>
</dbReference>